<dbReference type="InterPro" id="IPR014027">
    <property type="entry name" value="UDP-Glc/GDP-Man_DH_C"/>
</dbReference>
<dbReference type="Pfam" id="PF03720">
    <property type="entry name" value="UDPG_MGDP_dh_C"/>
    <property type="match status" value="1"/>
</dbReference>
<sequence length="283" mass="31941">KEFIPIIEKESDRKLNKGFGICYVPDFVALGNVIEDFYVPDLLLIGESDKKAGDIVESIYMNMIISSPKIVRTSIINVELTKILFNNFLTTKISFANMIGNLCDKIEGSDANVITNAIGYDRRISPLYMKRGYRFGGNCFPRDTKAYISLANKYGCDTNLIDSVDEINNNQDDLLMVDILKDSPEIISILGLAFKPNTPVITESPAIKLIDNLKGIDIKIKVYDDLAMKEVKSIYGDRLIYCDSIKECIKDTDTCVITLPSDKFKNLKFDKSTTLIDYWNLYA</sequence>
<protein>
    <recommendedName>
        <fullName evidence="1">UDP-glucose/GDP-mannose dehydrogenase C-terminal domain-containing protein</fullName>
    </recommendedName>
</protein>
<dbReference type="GO" id="GO:0016616">
    <property type="term" value="F:oxidoreductase activity, acting on the CH-OH group of donors, NAD or NADP as acceptor"/>
    <property type="evidence" value="ECO:0007669"/>
    <property type="project" value="InterPro"/>
</dbReference>
<dbReference type="PANTHER" id="PTHR43750:SF3">
    <property type="entry name" value="UDP-GLUCOSE 6-DEHYDROGENASE TUAD"/>
    <property type="match status" value="1"/>
</dbReference>
<feature type="domain" description="UDP-glucose/GDP-mannose dehydrogenase C-terminal" evidence="1">
    <location>
        <begin position="188"/>
        <end position="278"/>
    </location>
</feature>
<organism evidence="2">
    <name type="scientific">marine sediment metagenome</name>
    <dbReference type="NCBI Taxonomy" id="412755"/>
    <lineage>
        <taxon>unclassified sequences</taxon>
        <taxon>metagenomes</taxon>
        <taxon>ecological metagenomes</taxon>
    </lineage>
</organism>
<gene>
    <name evidence="2" type="ORF">S01H1_13076</name>
</gene>
<dbReference type="SMART" id="SM00984">
    <property type="entry name" value="UDPG_MGDP_dh_C"/>
    <property type="match status" value="1"/>
</dbReference>
<proteinExistence type="predicted"/>
<dbReference type="PANTHER" id="PTHR43750">
    <property type="entry name" value="UDP-GLUCOSE 6-DEHYDROGENASE TUAD"/>
    <property type="match status" value="1"/>
</dbReference>
<dbReference type="Gene3D" id="3.40.50.720">
    <property type="entry name" value="NAD(P)-binding Rossmann-like Domain"/>
    <property type="match status" value="2"/>
</dbReference>
<evidence type="ECO:0000259" key="1">
    <source>
        <dbReference type="SMART" id="SM00984"/>
    </source>
</evidence>
<comment type="caution">
    <text evidence="2">The sequence shown here is derived from an EMBL/GenBank/DDBJ whole genome shotgun (WGS) entry which is preliminary data.</text>
</comment>
<dbReference type="SUPFAM" id="SSF48179">
    <property type="entry name" value="6-phosphogluconate dehydrogenase C-terminal domain-like"/>
    <property type="match status" value="1"/>
</dbReference>
<dbReference type="Gene3D" id="1.20.5.100">
    <property type="entry name" value="Cytochrome c1, transmembrane anchor, C-terminal"/>
    <property type="match status" value="1"/>
</dbReference>
<dbReference type="GO" id="GO:0051287">
    <property type="term" value="F:NAD binding"/>
    <property type="evidence" value="ECO:0007669"/>
    <property type="project" value="InterPro"/>
</dbReference>
<reference evidence="2" key="1">
    <citation type="journal article" date="2014" name="Front. Microbiol.">
        <title>High frequency of phylogenetically diverse reductive dehalogenase-homologous genes in deep subseafloor sedimentary metagenomes.</title>
        <authorList>
            <person name="Kawai M."/>
            <person name="Futagami T."/>
            <person name="Toyoda A."/>
            <person name="Takaki Y."/>
            <person name="Nishi S."/>
            <person name="Hori S."/>
            <person name="Arai W."/>
            <person name="Tsubouchi T."/>
            <person name="Morono Y."/>
            <person name="Uchiyama I."/>
            <person name="Ito T."/>
            <person name="Fujiyama A."/>
            <person name="Inagaki F."/>
            <person name="Takami H."/>
        </authorList>
    </citation>
    <scope>NUCLEOTIDE SEQUENCE</scope>
    <source>
        <strain evidence="2">Expedition CK06-06</strain>
    </source>
</reference>
<dbReference type="InterPro" id="IPR017476">
    <property type="entry name" value="UDP-Glc/GDP-Man"/>
</dbReference>
<dbReference type="EMBL" id="BARS01006739">
    <property type="protein sequence ID" value="GAF72969.1"/>
    <property type="molecule type" value="Genomic_DNA"/>
</dbReference>
<feature type="non-terminal residue" evidence="2">
    <location>
        <position position="1"/>
    </location>
</feature>
<dbReference type="Pfam" id="PF00984">
    <property type="entry name" value="UDPG_MGDP_dh"/>
    <property type="match status" value="1"/>
</dbReference>
<dbReference type="InterPro" id="IPR036220">
    <property type="entry name" value="UDP-Glc/GDP-Man_DH_C_sf"/>
</dbReference>
<dbReference type="PIRSF" id="PIRSF500136">
    <property type="entry name" value="UDP_ManNAc_DH"/>
    <property type="match status" value="1"/>
</dbReference>
<dbReference type="GO" id="GO:0000271">
    <property type="term" value="P:polysaccharide biosynthetic process"/>
    <property type="evidence" value="ECO:0007669"/>
    <property type="project" value="InterPro"/>
</dbReference>
<evidence type="ECO:0000313" key="2">
    <source>
        <dbReference type="EMBL" id="GAF72969.1"/>
    </source>
</evidence>
<dbReference type="GO" id="GO:0016628">
    <property type="term" value="F:oxidoreductase activity, acting on the CH-CH group of donors, NAD or NADP as acceptor"/>
    <property type="evidence" value="ECO:0007669"/>
    <property type="project" value="InterPro"/>
</dbReference>
<dbReference type="InterPro" id="IPR008927">
    <property type="entry name" value="6-PGluconate_DH-like_C_sf"/>
</dbReference>
<dbReference type="SUPFAM" id="SSF52413">
    <property type="entry name" value="UDP-glucose/GDP-mannose dehydrogenase C-terminal domain"/>
    <property type="match status" value="1"/>
</dbReference>
<dbReference type="AlphaFoldDB" id="X0RVY7"/>
<dbReference type="PIRSF" id="PIRSF000124">
    <property type="entry name" value="UDPglc_GDPman_dh"/>
    <property type="match status" value="1"/>
</dbReference>
<accession>X0RVY7</accession>
<dbReference type="InterPro" id="IPR028359">
    <property type="entry name" value="UDP_ManNAc/GlcNAc_DH"/>
</dbReference>
<dbReference type="InterPro" id="IPR014026">
    <property type="entry name" value="UDP-Glc/GDP-Man_DH_dimer"/>
</dbReference>
<dbReference type="NCBIfam" id="TIGR03026">
    <property type="entry name" value="NDP-sugDHase"/>
    <property type="match status" value="1"/>
</dbReference>
<name>X0RVY7_9ZZZZ</name>